<protein>
    <submittedName>
        <fullName evidence="5">LacI family transcriptional regulator</fullName>
    </submittedName>
</protein>
<evidence type="ECO:0000313" key="6">
    <source>
        <dbReference type="Proteomes" id="UP000215145"/>
    </source>
</evidence>
<proteinExistence type="predicted"/>
<keyword evidence="6" id="KW-1185">Reference proteome</keyword>
<dbReference type="PRINTS" id="PR00036">
    <property type="entry name" value="HTHLACI"/>
</dbReference>
<keyword evidence="1" id="KW-0805">Transcription regulation</keyword>
<dbReference type="PROSITE" id="PS50932">
    <property type="entry name" value="HTH_LACI_2"/>
    <property type="match status" value="1"/>
</dbReference>
<keyword evidence="2" id="KW-0238">DNA-binding</keyword>
<dbReference type="Pfam" id="PF00356">
    <property type="entry name" value="LacI"/>
    <property type="match status" value="1"/>
</dbReference>
<name>A0A229P5E5_9BACL</name>
<dbReference type="InterPro" id="IPR000843">
    <property type="entry name" value="HTH_LacI"/>
</dbReference>
<dbReference type="InterPro" id="IPR028082">
    <property type="entry name" value="Peripla_BP_I"/>
</dbReference>
<dbReference type="Pfam" id="PF13377">
    <property type="entry name" value="Peripla_BP_3"/>
    <property type="match status" value="1"/>
</dbReference>
<reference evidence="5 6" key="1">
    <citation type="submission" date="2017-07" db="EMBL/GenBank/DDBJ databases">
        <title>Paenibacillus herberti R33 genome sequencing and assembly.</title>
        <authorList>
            <person name="Su W."/>
        </authorList>
    </citation>
    <scope>NUCLEOTIDE SEQUENCE [LARGE SCALE GENOMIC DNA]</scope>
    <source>
        <strain evidence="5 6">R33</strain>
    </source>
</reference>
<dbReference type="PANTHER" id="PTHR30146:SF154">
    <property type="entry name" value="TRANSCRIPTION REGULATOR, MEMBER OF GALR FAMILY"/>
    <property type="match status" value="1"/>
</dbReference>
<dbReference type="PROSITE" id="PS00356">
    <property type="entry name" value="HTH_LACI_1"/>
    <property type="match status" value="1"/>
</dbReference>
<dbReference type="OrthoDB" id="9775106at2"/>
<evidence type="ECO:0000256" key="1">
    <source>
        <dbReference type="ARBA" id="ARBA00023015"/>
    </source>
</evidence>
<dbReference type="Gene3D" id="1.10.260.40">
    <property type="entry name" value="lambda repressor-like DNA-binding domains"/>
    <property type="match status" value="1"/>
</dbReference>
<feature type="domain" description="HTH lacI-type" evidence="4">
    <location>
        <begin position="3"/>
        <end position="57"/>
    </location>
</feature>
<evidence type="ECO:0000256" key="2">
    <source>
        <dbReference type="ARBA" id="ARBA00023125"/>
    </source>
</evidence>
<organism evidence="5 6">
    <name type="scientific">Paenibacillus herberti</name>
    <dbReference type="NCBI Taxonomy" id="1619309"/>
    <lineage>
        <taxon>Bacteria</taxon>
        <taxon>Bacillati</taxon>
        <taxon>Bacillota</taxon>
        <taxon>Bacilli</taxon>
        <taxon>Bacillales</taxon>
        <taxon>Paenibacillaceae</taxon>
        <taxon>Paenibacillus</taxon>
    </lineage>
</organism>
<dbReference type="GO" id="GO:0000976">
    <property type="term" value="F:transcription cis-regulatory region binding"/>
    <property type="evidence" value="ECO:0007669"/>
    <property type="project" value="TreeGrafter"/>
</dbReference>
<dbReference type="InterPro" id="IPR046335">
    <property type="entry name" value="LacI/GalR-like_sensor"/>
</dbReference>
<dbReference type="Proteomes" id="UP000215145">
    <property type="component" value="Unassembled WGS sequence"/>
</dbReference>
<dbReference type="GO" id="GO:0003700">
    <property type="term" value="F:DNA-binding transcription factor activity"/>
    <property type="evidence" value="ECO:0007669"/>
    <property type="project" value="TreeGrafter"/>
</dbReference>
<sequence>MKYTIMDVAKMSGVSKSTVSRVISNTGYVSPESRKRVLLSIEKLQYRPNGVARAMVARQTQNIGVIIYRQHHPIASHPFYGKILDAILEKASELGYSIFVMTDKDLTSKSADFLLEKRVDGLILVSKLNHELIDYFKNMYIPFVMVNGTCDHSDVIHLVNDDERGGELAAQHMLSLGLTAVSVISGPLEHRSHKLRLEGFQKTYQREGFTLDDDRIYYANSSQFDEGYKGFQQLWERSPNFKALFATNDMIALGAIKAIYEKGLQVPEHIAVMGFDDIDYAAMANPSLSTIHSSKTKMGHDAVSILDKEIQGITTTKDLPMYVPELKVRYSTKGTK</sequence>
<comment type="caution">
    <text evidence="5">The sequence shown here is derived from an EMBL/GenBank/DDBJ whole genome shotgun (WGS) entry which is preliminary data.</text>
</comment>
<dbReference type="Gene3D" id="3.40.50.2300">
    <property type="match status" value="2"/>
</dbReference>
<dbReference type="SMART" id="SM00354">
    <property type="entry name" value="HTH_LACI"/>
    <property type="match status" value="1"/>
</dbReference>
<keyword evidence="3" id="KW-0804">Transcription</keyword>
<dbReference type="SUPFAM" id="SSF47413">
    <property type="entry name" value="lambda repressor-like DNA-binding domains"/>
    <property type="match status" value="1"/>
</dbReference>
<dbReference type="EMBL" id="NMUQ01000001">
    <property type="protein sequence ID" value="OXM17502.1"/>
    <property type="molecule type" value="Genomic_DNA"/>
</dbReference>
<evidence type="ECO:0000313" key="5">
    <source>
        <dbReference type="EMBL" id="OXM17502.1"/>
    </source>
</evidence>
<dbReference type="InterPro" id="IPR010982">
    <property type="entry name" value="Lambda_DNA-bd_dom_sf"/>
</dbReference>
<gene>
    <name evidence="5" type="ORF">CGZ75_06145</name>
</gene>
<evidence type="ECO:0000256" key="3">
    <source>
        <dbReference type="ARBA" id="ARBA00023163"/>
    </source>
</evidence>
<accession>A0A229P5E5</accession>
<dbReference type="CDD" id="cd01392">
    <property type="entry name" value="HTH_LacI"/>
    <property type="match status" value="1"/>
</dbReference>
<dbReference type="SUPFAM" id="SSF53822">
    <property type="entry name" value="Periplasmic binding protein-like I"/>
    <property type="match status" value="1"/>
</dbReference>
<dbReference type="CDD" id="cd06267">
    <property type="entry name" value="PBP1_LacI_sugar_binding-like"/>
    <property type="match status" value="1"/>
</dbReference>
<dbReference type="AlphaFoldDB" id="A0A229P5E5"/>
<evidence type="ECO:0000259" key="4">
    <source>
        <dbReference type="PROSITE" id="PS50932"/>
    </source>
</evidence>
<dbReference type="PANTHER" id="PTHR30146">
    <property type="entry name" value="LACI-RELATED TRANSCRIPTIONAL REPRESSOR"/>
    <property type="match status" value="1"/>
</dbReference>